<evidence type="ECO:0000256" key="1">
    <source>
        <dbReference type="SAM" id="MobiDB-lite"/>
    </source>
</evidence>
<dbReference type="Proteomes" id="UP000314294">
    <property type="component" value="Unassembled WGS sequence"/>
</dbReference>
<name>A0A4Z2FZC5_9TELE</name>
<keyword evidence="3" id="KW-1185">Reference proteome</keyword>
<comment type="caution">
    <text evidence="2">The sequence shown here is derived from an EMBL/GenBank/DDBJ whole genome shotgun (WGS) entry which is preliminary data.</text>
</comment>
<evidence type="ECO:0000313" key="3">
    <source>
        <dbReference type="Proteomes" id="UP000314294"/>
    </source>
</evidence>
<dbReference type="EMBL" id="SRLO01000795">
    <property type="protein sequence ID" value="TNN46331.1"/>
    <property type="molecule type" value="Genomic_DNA"/>
</dbReference>
<reference evidence="2 3" key="1">
    <citation type="submission" date="2019-03" db="EMBL/GenBank/DDBJ databases">
        <title>First draft genome of Liparis tanakae, snailfish: a comprehensive survey of snailfish specific genes.</title>
        <authorList>
            <person name="Kim W."/>
            <person name="Song I."/>
            <person name="Jeong J.-H."/>
            <person name="Kim D."/>
            <person name="Kim S."/>
            <person name="Ryu S."/>
            <person name="Song J.Y."/>
            <person name="Lee S.K."/>
        </authorList>
    </citation>
    <scope>NUCLEOTIDE SEQUENCE [LARGE SCALE GENOMIC DNA]</scope>
    <source>
        <tissue evidence="2">Muscle</tissue>
    </source>
</reference>
<organism evidence="2 3">
    <name type="scientific">Liparis tanakae</name>
    <name type="common">Tanaka's snailfish</name>
    <dbReference type="NCBI Taxonomy" id="230148"/>
    <lineage>
        <taxon>Eukaryota</taxon>
        <taxon>Metazoa</taxon>
        <taxon>Chordata</taxon>
        <taxon>Craniata</taxon>
        <taxon>Vertebrata</taxon>
        <taxon>Euteleostomi</taxon>
        <taxon>Actinopterygii</taxon>
        <taxon>Neopterygii</taxon>
        <taxon>Teleostei</taxon>
        <taxon>Neoteleostei</taxon>
        <taxon>Acanthomorphata</taxon>
        <taxon>Eupercaria</taxon>
        <taxon>Perciformes</taxon>
        <taxon>Cottioidei</taxon>
        <taxon>Cottales</taxon>
        <taxon>Liparidae</taxon>
        <taxon>Liparis</taxon>
    </lineage>
</organism>
<dbReference type="AlphaFoldDB" id="A0A4Z2FZC5"/>
<accession>A0A4Z2FZC5</accession>
<evidence type="ECO:0000313" key="2">
    <source>
        <dbReference type="EMBL" id="TNN46331.1"/>
    </source>
</evidence>
<proteinExistence type="predicted"/>
<sequence length="301" mass="33524">MCRKESRRPLTSYDPSLPTGGGAGLLLMVEPRLCSCNSTNTLDGNVKKPQTEPDVWTSSWTRSYMLKDHYNANLLPLENISRRRGRIQQINDVRRQRQPDACPLRVLEDVHGQLPDLGPLVQGLGHFSQQQAHQEVVPAVLLRQAELQALLCGWARQEAELNPVGSDLDEMGQAQVDAARLLQDLHVADGDVGHDGQHQRLQRLEFDKFCRVALRRRPHQLAVLEEVVEMQASRSNPLEHRKAPALGLLGLLGLGPQDTQHHKTGPHAPNGRGVFPAHSPRDSTPSRLLPPALLLDSQLTW</sequence>
<gene>
    <name evidence="2" type="ORF">EYF80_043480</name>
</gene>
<feature type="region of interest" description="Disordered" evidence="1">
    <location>
        <begin position="253"/>
        <end position="289"/>
    </location>
</feature>
<protein>
    <submittedName>
        <fullName evidence="2">Uncharacterized protein</fullName>
    </submittedName>
</protein>